<feature type="chain" id="PRO_5045298194" evidence="4">
    <location>
        <begin position="25"/>
        <end position="681"/>
    </location>
</feature>
<dbReference type="EMBL" id="JBHSED010000074">
    <property type="protein sequence ID" value="MFC4307272.1"/>
    <property type="molecule type" value="Genomic_DNA"/>
</dbReference>
<dbReference type="Gene3D" id="2.115.10.20">
    <property type="entry name" value="Glycosyl hydrolase domain, family 43"/>
    <property type="match status" value="1"/>
</dbReference>
<dbReference type="InterPro" id="IPR051795">
    <property type="entry name" value="Glycosyl_Hydrlase_43"/>
</dbReference>
<keyword evidence="2" id="KW-0378">Hydrolase</keyword>
<reference evidence="8" key="1">
    <citation type="journal article" date="2019" name="Int. J. Syst. Evol. Microbiol.">
        <title>The Global Catalogue of Microorganisms (GCM) 10K type strain sequencing project: providing services to taxonomists for standard genome sequencing and annotation.</title>
        <authorList>
            <consortium name="The Broad Institute Genomics Platform"/>
            <consortium name="The Broad Institute Genome Sequencing Center for Infectious Disease"/>
            <person name="Wu L."/>
            <person name="Ma J."/>
        </authorList>
    </citation>
    <scope>NUCLEOTIDE SEQUENCE [LARGE SCALE GENOMIC DNA]</scope>
    <source>
        <strain evidence="8">CGMCC 4.1641</strain>
    </source>
</reference>
<proteinExistence type="inferred from homology"/>
<gene>
    <name evidence="7" type="ORF">ACFO1S_27990</name>
</gene>
<keyword evidence="4" id="KW-0732">Signal</keyword>
<dbReference type="RefSeq" id="WP_204603008.1">
    <property type="nucleotide sequence ID" value="NZ_JBHSED010000074.1"/>
</dbReference>
<accession>A0ABV8SK68</accession>
<evidence type="ECO:0000259" key="5">
    <source>
        <dbReference type="Pfam" id="PF02018"/>
    </source>
</evidence>
<dbReference type="Pfam" id="PF02018">
    <property type="entry name" value="CBM_4_9"/>
    <property type="match status" value="1"/>
</dbReference>
<evidence type="ECO:0000259" key="6">
    <source>
        <dbReference type="Pfam" id="PF17851"/>
    </source>
</evidence>
<dbReference type="SUPFAM" id="SSF49899">
    <property type="entry name" value="Concanavalin A-like lectins/glucanases"/>
    <property type="match status" value="1"/>
</dbReference>
<dbReference type="InterPro" id="IPR013320">
    <property type="entry name" value="ConA-like_dom_sf"/>
</dbReference>
<dbReference type="InterPro" id="IPR006710">
    <property type="entry name" value="Glyco_hydro_43"/>
</dbReference>
<dbReference type="Proteomes" id="UP001595755">
    <property type="component" value="Unassembled WGS sequence"/>
</dbReference>
<dbReference type="SUPFAM" id="SSF49785">
    <property type="entry name" value="Galactose-binding domain-like"/>
    <property type="match status" value="1"/>
</dbReference>
<comment type="caution">
    <text evidence="7">The sequence shown here is derived from an EMBL/GenBank/DDBJ whole genome shotgun (WGS) entry which is preliminary data.</text>
</comment>
<evidence type="ECO:0000256" key="4">
    <source>
        <dbReference type="SAM" id="SignalP"/>
    </source>
</evidence>
<dbReference type="InterPro" id="IPR041542">
    <property type="entry name" value="GH43_C2"/>
</dbReference>
<dbReference type="Pfam" id="PF17851">
    <property type="entry name" value="GH43_C2"/>
    <property type="match status" value="1"/>
</dbReference>
<dbReference type="CDD" id="cd09001">
    <property type="entry name" value="GH43_FsAxh1-like"/>
    <property type="match status" value="1"/>
</dbReference>
<feature type="domain" description="Beta-xylosidase C-terminal Concanavalin A-like" evidence="6">
    <location>
        <begin position="496"/>
        <end position="680"/>
    </location>
</feature>
<evidence type="ECO:0000256" key="3">
    <source>
        <dbReference type="ARBA" id="ARBA00023295"/>
    </source>
</evidence>
<sequence>MYKRIGILVSIVPLLIGLVSNPSAAVAASFTNPFIYADVPDNDVIRVGNVFYMTSTTMHMNPGVPIMKSYDLVNWEIVNYVYDTYANNDAQNLNNGQNEYGKGSWASSLRYHNGTYYVAFGSNSTGKTYIYQTSDIETGPWTVSVLGGYYHDASLLFDNGRVFLVHGSDNISIIELAADAKSIKSGGLNQVIIPNSSNIAGSSFIVKAEGAHIQKINGMYYIFLICWPSGGGRTQLTYRASSLTGPYTGQVALNDSGIAQGGIVDTASGSWYGMLFKDSGAIGRMPYLVPVTWSNNWPVFGVNGKAPLTMNVPVDGYPVKRIYASDEFSTSLSSTQLIVNGGFEDAALSPWANNNGATIAVTSAEYVSGSKGLYVSGRQQTAAGVKQVITGKVAAGGVYQFSAKVKYTDGPATKPFNFAIQNGPSYTGISIMGSATLTKGQWGTIQGTYTLPANADLSQTFIFIETPYNSTPNPTNDLMNFYVDDVSFTETSSTGATLAKVWQWNHNPDPTKWSLTQRPGFMRLTTGKVSTSILDARNTLTQRTFGPQSTGIAAMETSGMKDGDYAGLAAFQARYGFVGVKMSGTSKFIVMVNAGSGTMTEAASIPLTQNRVYFKLLCDYTNRTDKAYFYYSLDGNNWTAIGNTLQMSYTLPHFMGYRFALFNYATKSTGGFVDFDYLRLQ</sequence>
<comment type="similarity">
    <text evidence="1">Belongs to the glycosyl hydrolase 43 family.</text>
</comment>
<evidence type="ECO:0000256" key="1">
    <source>
        <dbReference type="ARBA" id="ARBA00009865"/>
    </source>
</evidence>
<dbReference type="Gene3D" id="2.60.120.260">
    <property type="entry name" value="Galactose-binding domain-like"/>
    <property type="match status" value="1"/>
</dbReference>
<evidence type="ECO:0000313" key="8">
    <source>
        <dbReference type="Proteomes" id="UP001595755"/>
    </source>
</evidence>
<name>A0ABV8SK68_9BACL</name>
<evidence type="ECO:0000256" key="2">
    <source>
        <dbReference type="ARBA" id="ARBA00022801"/>
    </source>
</evidence>
<dbReference type="PANTHER" id="PTHR42812:SF12">
    <property type="entry name" value="BETA-XYLOSIDASE-RELATED"/>
    <property type="match status" value="1"/>
</dbReference>
<dbReference type="Pfam" id="PF04616">
    <property type="entry name" value="Glyco_hydro_43"/>
    <property type="match status" value="1"/>
</dbReference>
<organism evidence="7 8">
    <name type="scientific">Cohnella boryungensis</name>
    <dbReference type="NCBI Taxonomy" id="768479"/>
    <lineage>
        <taxon>Bacteria</taxon>
        <taxon>Bacillati</taxon>
        <taxon>Bacillota</taxon>
        <taxon>Bacilli</taxon>
        <taxon>Bacillales</taxon>
        <taxon>Paenibacillaceae</taxon>
        <taxon>Cohnella</taxon>
    </lineage>
</organism>
<dbReference type="Gene3D" id="2.60.120.200">
    <property type="match status" value="1"/>
</dbReference>
<keyword evidence="8" id="KW-1185">Reference proteome</keyword>
<keyword evidence="3" id="KW-0326">Glycosidase</keyword>
<dbReference type="InterPro" id="IPR023296">
    <property type="entry name" value="Glyco_hydro_beta-prop_sf"/>
</dbReference>
<dbReference type="SUPFAM" id="SSF75005">
    <property type="entry name" value="Arabinanase/levansucrase/invertase"/>
    <property type="match status" value="1"/>
</dbReference>
<feature type="signal peptide" evidence="4">
    <location>
        <begin position="1"/>
        <end position="24"/>
    </location>
</feature>
<dbReference type="PANTHER" id="PTHR42812">
    <property type="entry name" value="BETA-XYLOSIDASE"/>
    <property type="match status" value="1"/>
</dbReference>
<feature type="domain" description="CBM-cenC" evidence="5">
    <location>
        <begin position="336"/>
        <end position="467"/>
    </location>
</feature>
<dbReference type="InterPro" id="IPR008979">
    <property type="entry name" value="Galactose-bd-like_sf"/>
</dbReference>
<protein>
    <submittedName>
        <fullName evidence="7">Family 43 glycosylhydrolase</fullName>
    </submittedName>
</protein>
<dbReference type="InterPro" id="IPR003305">
    <property type="entry name" value="CenC_carb-bd"/>
</dbReference>
<evidence type="ECO:0000313" key="7">
    <source>
        <dbReference type="EMBL" id="MFC4307272.1"/>
    </source>
</evidence>